<dbReference type="EC" id="2.3.2.23" evidence="1"/>
<dbReference type="SMART" id="SM00212">
    <property type="entry name" value="UBCc"/>
    <property type="match status" value="1"/>
</dbReference>
<proteinExistence type="inferred from homology"/>
<dbReference type="FunFam" id="3.10.110.10:FF:000025">
    <property type="entry name" value="ubiquitin-conjugating enzyme E2 7"/>
    <property type="match status" value="1"/>
</dbReference>
<sequence>MGSSSVASLLLQKELKNISRHPVEEFSAGLVDEDNLFQWRITIMGPSGTLYQEGLFNAIMDFPQDYPSSPPTVRFTSEMWHPNVYPTDGKVCISILHPPGDDPMGYEHSSERWMPVHTVESIILSITSMLSCPNDESPANVDAAIEWRDKRDEFKKKVVRCVRRSQEFA</sequence>
<evidence type="ECO:0000256" key="2">
    <source>
        <dbReference type="ARBA" id="ARBA00022679"/>
    </source>
</evidence>
<dbReference type="GO" id="GO:0061631">
    <property type="term" value="F:ubiquitin conjugating enzyme activity"/>
    <property type="evidence" value="ECO:0007669"/>
    <property type="project" value="UniProtKB-EC"/>
</dbReference>
<evidence type="ECO:0000313" key="10">
    <source>
        <dbReference type="EMBL" id="KAK3013228.1"/>
    </source>
</evidence>
<dbReference type="InterPro" id="IPR016135">
    <property type="entry name" value="UBQ-conjugating_enzyme/RWD"/>
</dbReference>
<dbReference type="EMBL" id="JAVXUP010001314">
    <property type="protein sequence ID" value="KAK3013228.1"/>
    <property type="molecule type" value="Genomic_DNA"/>
</dbReference>
<dbReference type="SUPFAM" id="SSF54495">
    <property type="entry name" value="UBC-like"/>
    <property type="match status" value="1"/>
</dbReference>
<comment type="function">
    <text evidence="6">Accepts the ubiquitin from the E1 complex and catalyzes its covalent attachment to other proteins. Involved in the formation of multiubiquitin chains. Signal the protein for selective degradation.</text>
</comment>
<dbReference type="Pfam" id="PF00179">
    <property type="entry name" value="UQ_con"/>
    <property type="match status" value="1"/>
</dbReference>
<keyword evidence="5 8" id="KW-0067">ATP-binding</keyword>
<dbReference type="AlphaFoldDB" id="A0AA89ASZ6"/>
<organism evidence="10 11">
    <name type="scientific">Escallonia herrerae</name>
    <dbReference type="NCBI Taxonomy" id="1293975"/>
    <lineage>
        <taxon>Eukaryota</taxon>
        <taxon>Viridiplantae</taxon>
        <taxon>Streptophyta</taxon>
        <taxon>Embryophyta</taxon>
        <taxon>Tracheophyta</taxon>
        <taxon>Spermatophyta</taxon>
        <taxon>Magnoliopsida</taxon>
        <taxon>eudicotyledons</taxon>
        <taxon>Gunneridae</taxon>
        <taxon>Pentapetalae</taxon>
        <taxon>asterids</taxon>
        <taxon>campanulids</taxon>
        <taxon>Escalloniales</taxon>
        <taxon>Escalloniaceae</taxon>
        <taxon>Escallonia</taxon>
    </lineage>
</organism>
<evidence type="ECO:0000256" key="4">
    <source>
        <dbReference type="ARBA" id="ARBA00022786"/>
    </source>
</evidence>
<protein>
    <recommendedName>
        <fullName evidence="1">E2 ubiquitin-conjugating enzyme</fullName>
        <ecNumber evidence="1">2.3.2.23</ecNumber>
    </recommendedName>
</protein>
<keyword evidence="4 8" id="KW-0833">Ubl conjugation pathway</keyword>
<evidence type="ECO:0000256" key="5">
    <source>
        <dbReference type="ARBA" id="ARBA00022840"/>
    </source>
</evidence>
<evidence type="ECO:0000256" key="8">
    <source>
        <dbReference type="RuleBase" id="RU362109"/>
    </source>
</evidence>
<evidence type="ECO:0000313" key="11">
    <source>
        <dbReference type="Proteomes" id="UP001188597"/>
    </source>
</evidence>
<reference evidence="10" key="1">
    <citation type="submission" date="2022-12" db="EMBL/GenBank/DDBJ databases">
        <title>Draft genome assemblies for two species of Escallonia (Escalloniales).</title>
        <authorList>
            <person name="Chanderbali A."/>
            <person name="Dervinis C."/>
            <person name="Anghel I."/>
            <person name="Soltis D."/>
            <person name="Soltis P."/>
            <person name="Zapata F."/>
        </authorList>
    </citation>
    <scope>NUCLEOTIDE SEQUENCE</scope>
    <source>
        <strain evidence="10">UCBG64.0493</strain>
        <tissue evidence="10">Leaf</tissue>
    </source>
</reference>
<evidence type="ECO:0000256" key="6">
    <source>
        <dbReference type="ARBA" id="ARBA00059368"/>
    </source>
</evidence>
<dbReference type="InterPro" id="IPR050113">
    <property type="entry name" value="Ub_conjugating_enzyme"/>
</dbReference>
<dbReference type="GO" id="GO:0005524">
    <property type="term" value="F:ATP binding"/>
    <property type="evidence" value="ECO:0007669"/>
    <property type="project" value="UniProtKB-UniRule"/>
</dbReference>
<dbReference type="PROSITE" id="PS00183">
    <property type="entry name" value="UBC_1"/>
    <property type="match status" value="1"/>
</dbReference>
<keyword evidence="2" id="KW-0808">Transferase</keyword>
<feature type="active site" description="Glycyl thioester intermediate" evidence="7">
    <location>
        <position position="92"/>
    </location>
</feature>
<accession>A0AA89ASZ6</accession>
<comment type="similarity">
    <text evidence="8">Belongs to the ubiquitin-conjugating enzyme family.</text>
</comment>
<dbReference type="PANTHER" id="PTHR24067">
    <property type="entry name" value="UBIQUITIN-CONJUGATING ENZYME E2"/>
    <property type="match status" value="1"/>
</dbReference>
<keyword evidence="3 8" id="KW-0547">Nucleotide-binding</keyword>
<evidence type="ECO:0000256" key="7">
    <source>
        <dbReference type="PROSITE-ProRule" id="PRU10133"/>
    </source>
</evidence>
<dbReference type="InterPro" id="IPR023313">
    <property type="entry name" value="UBQ-conjugating_AS"/>
</dbReference>
<dbReference type="Proteomes" id="UP001188597">
    <property type="component" value="Unassembled WGS sequence"/>
</dbReference>
<dbReference type="InterPro" id="IPR000608">
    <property type="entry name" value="UBC"/>
</dbReference>
<comment type="caution">
    <text evidence="10">The sequence shown here is derived from an EMBL/GenBank/DDBJ whole genome shotgun (WGS) entry which is preliminary data.</text>
</comment>
<feature type="domain" description="UBC core" evidence="9">
    <location>
        <begin position="6"/>
        <end position="167"/>
    </location>
</feature>
<evidence type="ECO:0000256" key="1">
    <source>
        <dbReference type="ARBA" id="ARBA00012486"/>
    </source>
</evidence>
<dbReference type="CDD" id="cd23795">
    <property type="entry name" value="UBCc_UBE2G1"/>
    <property type="match status" value="1"/>
</dbReference>
<name>A0AA89ASZ6_9ASTE</name>
<dbReference type="PROSITE" id="PS50127">
    <property type="entry name" value="UBC_2"/>
    <property type="match status" value="1"/>
</dbReference>
<evidence type="ECO:0000256" key="3">
    <source>
        <dbReference type="ARBA" id="ARBA00022741"/>
    </source>
</evidence>
<dbReference type="Gene3D" id="3.10.110.10">
    <property type="entry name" value="Ubiquitin Conjugating Enzyme"/>
    <property type="match status" value="1"/>
</dbReference>
<keyword evidence="11" id="KW-1185">Reference proteome</keyword>
<evidence type="ECO:0000259" key="9">
    <source>
        <dbReference type="PROSITE" id="PS50127"/>
    </source>
</evidence>
<gene>
    <name evidence="10" type="ORF">RJ639_009046</name>
</gene>